<accession>A0A5B7HXK0</accession>
<keyword evidence="3" id="KW-1185">Reference proteome</keyword>
<reference evidence="2 3" key="1">
    <citation type="submission" date="2019-05" db="EMBL/GenBank/DDBJ databases">
        <title>Another draft genome of Portunus trituberculatus and its Hox gene families provides insights of decapod evolution.</title>
        <authorList>
            <person name="Jeong J.-H."/>
            <person name="Song I."/>
            <person name="Kim S."/>
            <person name="Choi T."/>
            <person name="Kim D."/>
            <person name="Ryu S."/>
            <person name="Kim W."/>
        </authorList>
    </citation>
    <scope>NUCLEOTIDE SEQUENCE [LARGE SCALE GENOMIC DNA]</scope>
    <source>
        <tissue evidence="2">Muscle</tissue>
    </source>
</reference>
<sequence>MPVKREEGGQLEERADWTEFSLLWGASVCDRLQHHVHGRVVDEECSSDLTAGEQATIVRLIGCWLCWSEGQQLPGRTGGSVGLGGSCTSCSGHTPDPGSPHTVPPWCSSPASLAVAAHCLPVAAAWRHPAAGSQWRRCTRHPGSSSPQATGVSSGHVRWQRIWSAPSFASS</sequence>
<feature type="compositionally biased region" description="Polar residues" evidence="1">
    <location>
        <begin position="142"/>
        <end position="153"/>
    </location>
</feature>
<protein>
    <submittedName>
        <fullName evidence="2">Uncharacterized protein</fullName>
    </submittedName>
</protein>
<comment type="caution">
    <text evidence="2">The sequence shown here is derived from an EMBL/GenBank/DDBJ whole genome shotgun (WGS) entry which is preliminary data.</text>
</comment>
<evidence type="ECO:0000313" key="2">
    <source>
        <dbReference type="EMBL" id="MPC73418.1"/>
    </source>
</evidence>
<dbReference type="AlphaFoldDB" id="A0A5B7HXK0"/>
<proteinExistence type="predicted"/>
<name>A0A5B7HXK0_PORTR</name>
<evidence type="ECO:0000313" key="3">
    <source>
        <dbReference type="Proteomes" id="UP000324222"/>
    </source>
</evidence>
<dbReference type="Proteomes" id="UP000324222">
    <property type="component" value="Unassembled WGS sequence"/>
</dbReference>
<organism evidence="2 3">
    <name type="scientific">Portunus trituberculatus</name>
    <name type="common">Swimming crab</name>
    <name type="synonym">Neptunus trituberculatus</name>
    <dbReference type="NCBI Taxonomy" id="210409"/>
    <lineage>
        <taxon>Eukaryota</taxon>
        <taxon>Metazoa</taxon>
        <taxon>Ecdysozoa</taxon>
        <taxon>Arthropoda</taxon>
        <taxon>Crustacea</taxon>
        <taxon>Multicrustacea</taxon>
        <taxon>Malacostraca</taxon>
        <taxon>Eumalacostraca</taxon>
        <taxon>Eucarida</taxon>
        <taxon>Decapoda</taxon>
        <taxon>Pleocyemata</taxon>
        <taxon>Brachyura</taxon>
        <taxon>Eubrachyura</taxon>
        <taxon>Portunoidea</taxon>
        <taxon>Portunidae</taxon>
        <taxon>Portuninae</taxon>
        <taxon>Portunus</taxon>
    </lineage>
</organism>
<dbReference type="EMBL" id="VSRR010036753">
    <property type="protein sequence ID" value="MPC73418.1"/>
    <property type="molecule type" value="Genomic_DNA"/>
</dbReference>
<feature type="region of interest" description="Disordered" evidence="1">
    <location>
        <begin position="136"/>
        <end position="156"/>
    </location>
</feature>
<gene>
    <name evidence="2" type="ORF">E2C01_067747</name>
</gene>
<evidence type="ECO:0000256" key="1">
    <source>
        <dbReference type="SAM" id="MobiDB-lite"/>
    </source>
</evidence>